<dbReference type="GO" id="GO:0044778">
    <property type="term" value="P:meiotic DNA integrity checkpoint signaling"/>
    <property type="evidence" value="ECO:0000318"/>
    <property type="project" value="GO_Central"/>
</dbReference>
<dbReference type="InterPro" id="IPR007150">
    <property type="entry name" value="HUS1/Mec3"/>
</dbReference>
<dbReference type="Proteomes" id="UP000244005">
    <property type="component" value="Unassembled WGS sequence"/>
</dbReference>
<reference evidence="6" key="1">
    <citation type="journal article" date="2017" name="Cell">
        <title>Insights into land plant evolution garnered from the Marchantia polymorpha genome.</title>
        <authorList>
            <person name="Bowman J.L."/>
            <person name="Kohchi T."/>
            <person name="Yamato K.T."/>
            <person name="Jenkins J."/>
            <person name="Shu S."/>
            <person name="Ishizaki K."/>
            <person name="Yamaoka S."/>
            <person name="Nishihama R."/>
            <person name="Nakamura Y."/>
            <person name="Berger F."/>
            <person name="Adam C."/>
            <person name="Aki S.S."/>
            <person name="Althoff F."/>
            <person name="Araki T."/>
            <person name="Arteaga-Vazquez M.A."/>
            <person name="Balasubrmanian S."/>
            <person name="Barry K."/>
            <person name="Bauer D."/>
            <person name="Boehm C.R."/>
            <person name="Briginshaw L."/>
            <person name="Caballero-Perez J."/>
            <person name="Catarino B."/>
            <person name="Chen F."/>
            <person name="Chiyoda S."/>
            <person name="Chovatia M."/>
            <person name="Davies K.M."/>
            <person name="Delmans M."/>
            <person name="Demura T."/>
            <person name="Dierschke T."/>
            <person name="Dolan L."/>
            <person name="Dorantes-Acosta A.E."/>
            <person name="Eklund D.M."/>
            <person name="Florent S.N."/>
            <person name="Flores-Sandoval E."/>
            <person name="Fujiyama A."/>
            <person name="Fukuzawa H."/>
            <person name="Galik B."/>
            <person name="Grimanelli D."/>
            <person name="Grimwood J."/>
            <person name="Grossniklaus U."/>
            <person name="Hamada T."/>
            <person name="Haseloff J."/>
            <person name="Hetherington A.J."/>
            <person name="Higo A."/>
            <person name="Hirakawa Y."/>
            <person name="Hundley H.N."/>
            <person name="Ikeda Y."/>
            <person name="Inoue K."/>
            <person name="Inoue S.I."/>
            <person name="Ishida S."/>
            <person name="Jia Q."/>
            <person name="Kakita M."/>
            <person name="Kanazawa T."/>
            <person name="Kawai Y."/>
            <person name="Kawashima T."/>
            <person name="Kennedy M."/>
            <person name="Kinose K."/>
            <person name="Kinoshita T."/>
            <person name="Kohara Y."/>
            <person name="Koide E."/>
            <person name="Komatsu K."/>
            <person name="Kopischke S."/>
            <person name="Kubo M."/>
            <person name="Kyozuka J."/>
            <person name="Lagercrantz U."/>
            <person name="Lin S.S."/>
            <person name="Lindquist E."/>
            <person name="Lipzen A.M."/>
            <person name="Lu C.W."/>
            <person name="De Luna E."/>
            <person name="Martienssen R.A."/>
            <person name="Minamino N."/>
            <person name="Mizutani M."/>
            <person name="Mizutani M."/>
            <person name="Mochizuki N."/>
            <person name="Monte I."/>
            <person name="Mosher R."/>
            <person name="Nagasaki H."/>
            <person name="Nakagami H."/>
            <person name="Naramoto S."/>
            <person name="Nishitani K."/>
            <person name="Ohtani M."/>
            <person name="Okamoto T."/>
            <person name="Okumura M."/>
            <person name="Phillips J."/>
            <person name="Pollak B."/>
            <person name="Reinders A."/>
            <person name="Rovekamp M."/>
            <person name="Sano R."/>
            <person name="Sawa S."/>
            <person name="Schmid M.W."/>
            <person name="Shirakawa M."/>
            <person name="Solano R."/>
            <person name="Spunde A."/>
            <person name="Suetsugu N."/>
            <person name="Sugano S."/>
            <person name="Sugiyama A."/>
            <person name="Sun R."/>
            <person name="Suzuki Y."/>
            <person name="Takenaka M."/>
            <person name="Takezawa D."/>
            <person name="Tomogane H."/>
            <person name="Tsuzuki M."/>
            <person name="Ueda T."/>
            <person name="Umeda M."/>
            <person name="Ward J.M."/>
            <person name="Watanabe Y."/>
            <person name="Yazaki K."/>
            <person name="Yokoyama R."/>
            <person name="Yoshitake Y."/>
            <person name="Yotsui I."/>
            <person name="Zachgo S."/>
            <person name="Schmutz J."/>
        </authorList>
    </citation>
    <scope>NUCLEOTIDE SEQUENCE [LARGE SCALE GENOMIC DNA]</scope>
    <source>
        <strain evidence="6">Tak-1</strain>
    </source>
</reference>
<protein>
    <recommendedName>
        <fullName evidence="4">Checkpoint protein</fullName>
    </recommendedName>
</protein>
<evidence type="ECO:0000313" key="5">
    <source>
        <dbReference type="EMBL" id="PTQ33285.1"/>
    </source>
</evidence>
<dbReference type="PANTHER" id="PTHR12900:SF0">
    <property type="entry name" value="CHECKPOINT PROTEIN"/>
    <property type="match status" value="1"/>
</dbReference>
<dbReference type="PANTHER" id="PTHR12900">
    <property type="entry name" value="MITOTIC AND DNA DAMAGE CHECKPOINT PROTEIN HUS1"/>
    <property type="match status" value="1"/>
</dbReference>
<comment type="similarity">
    <text evidence="2 4">Belongs to the HUS1 family.</text>
</comment>
<dbReference type="OMA" id="GKICHLY"/>
<dbReference type="GO" id="GO:0005730">
    <property type="term" value="C:nucleolus"/>
    <property type="evidence" value="ECO:0007669"/>
    <property type="project" value="InterPro"/>
</dbReference>
<keyword evidence="6" id="KW-1185">Reference proteome</keyword>
<gene>
    <name evidence="5" type="ORF">MARPO_0090s0026</name>
</gene>
<dbReference type="Gramene" id="Mp4g21960.1">
    <property type="protein sequence ID" value="Mp4g21960.1.cds"/>
    <property type="gene ID" value="Mp4g21960"/>
</dbReference>
<sequence>MKFRAVLTDYGVNLLERRFLPALEKIGKTCHILLTQHHVILLHNVLNTSGVQAIAQFTKEAIFEDYRLSSQYDDRIAFTVDLGLLSRALKSSVSMDGDLLQIKLVKKRAKITDRPTPYLTIESKGFRSAVVQDVPISQPMPRVEVEELQAALDMAQDLPRTLVQVPNLMQLHALVERLKNVGEVLEVGVTQYGDLHLQVSTTLVSIGSEFRNLRVLGVRVDGNSIDATLNSSERLRDALDKSLASVVKVDVKQFVKSLQCHHTKPDASFCGIAPNDGCLLIMLQYFIPGTRQTDNSISLHYRLPVLLDGAN</sequence>
<evidence type="ECO:0000256" key="3">
    <source>
        <dbReference type="ARBA" id="ARBA00023242"/>
    </source>
</evidence>
<organism evidence="5 6">
    <name type="scientific">Marchantia polymorpha</name>
    <name type="common">Common liverwort</name>
    <name type="synonym">Marchantia aquatica</name>
    <dbReference type="NCBI Taxonomy" id="3197"/>
    <lineage>
        <taxon>Eukaryota</taxon>
        <taxon>Viridiplantae</taxon>
        <taxon>Streptophyta</taxon>
        <taxon>Embryophyta</taxon>
        <taxon>Marchantiophyta</taxon>
        <taxon>Marchantiopsida</taxon>
        <taxon>Marchantiidae</taxon>
        <taxon>Marchantiales</taxon>
        <taxon>Marchantiaceae</taxon>
        <taxon>Marchantia</taxon>
    </lineage>
</organism>
<dbReference type="InterPro" id="IPR016580">
    <property type="entry name" value="HUS1"/>
</dbReference>
<dbReference type="EMBL" id="KZ772762">
    <property type="protein sequence ID" value="PTQ33285.1"/>
    <property type="molecule type" value="Genomic_DNA"/>
</dbReference>
<dbReference type="GO" id="GO:0033314">
    <property type="term" value="P:mitotic DNA replication checkpoint signaling"/>
    <property type="evidence" value="ECO:0000318"/>
    <property type="project" value="GO_Central"/>
</dbReference>
<evidence type="ECO:0000256" key="4">
    <source>
        <dbReference type="PIRNR" id="PIRNR011312"/>
    </source>
</evidence>
<dbReference type="GO" id="GO:0000723">
    <property type="term" value="P:telomere maintenance"/>
    <property type="evidence" value="ECO:0000318"/>
    <property type="project" value="GO_Central"/>
</dbReference>
<proteinExistence type="inferred from homology"/>
<keyword evidence="3" id="KW-0539">Nucleus</keyword>
<dbReference type="Gene3D" id="3.70.10.10">
    <property type="match status" value="1"/>
</dbReference>
<comment type="subcellular location">
    <subcellularLocation>
        <location evidence="1">Nucleus</location>
    </subcellularLocation>
</comment>
<dbReference type="GO" id="GO:0035861">
    <property type="term" value="C:site of double-strand break"/>
    <property type="evidence" value="ECO:0000318"/>
    <property type="project" value="GO_Central"/>
</dbReference>
<accession>A0A2R6WHE8</accession>
<dbReference type="GO" id="GO:0031573">
    <property type="term" value="P:mitotic intra-S DNA damage checkpoint signaling"/>
    <property type="evidence" value="ECO:0000318"/>
    <property type="project" value="GO_Central"/>
</dbReference>
<dbReference type="GO" id="GO:0030896">
    <property type="term" value="C:checkpoint clamp complex"/>
    <property type="evidence" value="ECO:0000318"/>
    <property type="project" value="GO_Central"/>
</dbReference>
<evidence type="ECO:0000256" key="2">
    <source>
        <dbReference type="ARBA" id="ARBA00005563"/>
    </source>
</evidence>
<dbReference type="OrthoDB" id="337750at2759"/>
<dbReference type="Pfam" id="PF04005">
    <property type="entry name" value="Hus1"/>
    <property type="match status" value="1"/>
</dbReference>
<name>A0A2R6WHE8_MARPO</name>
<dbReference type="PIRSF" id="PIRSF011312">
    <property type="entry name" value="Cell_cycle_HUS1"/>
    <property type="match status" value="1"/>
</dbReference>
<dbReference type="AlphaFoldDB" id="A0A2R6WHE8"/>
<dbReference type="GO" id="GO:0006289">
    <property type="term" value="P:nucleotide-excision repair"/>
    <property type="evidence" value="ECO:0000318"/>
    <property type="project" value="GO_Central"/>
</dbReference>
<dbReference type="GO" id="GO:0000724">
    <property type="term" value="P:double-strand break repair via homologous recombination"/>
    <property type="evidence" value="ECO:0000318"/>
    <property type="project" value="GO_Central"/>
</dbReference>
<evidence type="ECO:0000256" key="1">
    <source>
        <dbReference type="ARBA" id="ARBA00004123"/>
    </source>
</evidence>
<evidence type="ECO:0000313" key="6">
    <source>
        <dbReference type="Proteomes" id="UP000244005"/>
    </source>
</evidence>